<feature type="transmembrane region" description="Helical" evidence="1">
    <location>
        <begin position="14"/>
        <end position="34"/>
    </location>
</feature>
<evidence type="ECO:0000256" key="1">
    <source>
        <dbReference type="SAM" id="Phobius"/>
    </source>
</evidence>
<dbReference type="AlphaFoldDB" id="A0A1F5Y0S4"/>
<gene>
    <name evidence="2" type="ORF">A3G54_04140</name>
</gene>
<organism evidence="2 3">
    <name type="scientific">Candidatus Giovannonibacteria bacterium RIFCSPLOWO2_12_FULL_44_15</name>
    <dbReference type="NCBI Taxonomy" id="1798364"/>
    <lineage>
        <taxon>Bacteria</taxon>
        <taxon>Candidatus Giovannoniibacteriota</taxon>
    </lineage>
</organism>
<evidence type="ECO:0000313" key="3">
    <source>
        <dbReference type="Proteomes" id="UP000178894"/>
    </source>
</evidence>
<keyword evidence="1" id="KW-1133">Transmembrane helix</keyword>
<keyword evidence="1" id="KW-0812">Transmembrane</keyword>
<accession>A0A1F5Y0S4</accession>
<protein>
    <submittedName>
        <fullName evidence="2">Uncharacterized protein</fullName>
    </submittedName>
</protein>
<dbReference type="EMBL" id="MFIQ01000017">
    <property type="protein sequence ID" value="OGF93451.1"/>
    <property type="molecule type" value="Genomic_DNA"/>
</dbReference>
<evidence type="ECO:0000313" key="2">
    <source>
        <dbReference type="EMBL" id="OGF93451.1"/>
    </source>
</evidence>
<keyword evidence="1" id="KW-0472">Membrane</keyword>
<reference evidence="2 3" key="1">
    <citation type="journal article" date="2016" name="Nat. Commun.">
        <title>Thousands of microbial genomes shed light on interconnected biogeochemical processes in an aquifer system.</title>
        <authorList>
            <person name="Anantharaman K."/>
            <person name="Brown C.T."/>
            <person name="Hug L.A."/>
            <person name="Sharon I."/>
            <person name="Castelle C.J."/>
            <person name="Probst A.J."/>
            <person name="Thomas B.C."/>
            <person name="Singh A."/>
            <person name="Wilkins M.J."/>
            <person name="Karaoz U."/>
            <person name="Brodie E.L."/>
            <person name="Williams K.H."/>
            <person name="Hubbard S.S."/>
            <person name="Banfield J.F."/>
        </authorList>
    </citation>
    <scope>NUCLEOTIDE SEQUENCE [LARGE SCALE GENOMIC DNA]</scope>
</reference>
<proteinExistence type="predicted"/>
<name>A0A1F5Y0S4_9BACT</name>
<comment type="caution">
    <text evidence="2">The sequence shown here is derived from an EMBL/GenBank/DDBJ whole genome shotgun (WGS) entry which is preliminary data.</text>
</comment>
<dbReference type="STRING" id="1798364.A3G54_04140"/>
<dbReference type="Proteomes" id="UP000178894">
    <property type="component" value="Unassembled WGS sequence"/>
</dbReference>
<sequence length="154" mass="16251">MFEREYFAIGKRRIGSLEAIFLIGIIAGFVGAIIKIESDAIDFSGGEAAMAGLFPRSASRAPSGGTEESSVISTVDIEAPEVVIKQISGGYVSAESSDNIGVTQIDIFEDESLKISCFDEAFCAYKPSSDSRDISAKAYDAAGNFGTAEISLAR</sequence>